<protein>
    <submittedName>
        <fullName evidence="1">Uncharacterized protein</fullName>
    </submittedName>
</protein>
<dbReference type="EMBL" id="CP036433">
    <property type="protein sequence ID" value="QDU97793.1"/>
    <property type="molecule type" value="Genomic_DNA"/>
</dbReference>
<reference evidence="1 2" key="1">
    <citation type="submission" date="2019-02" db="EMBL/GenBank/DDBJ databases">
        <title>Deep-cultivation of Planctomycetes and their phenomic and genomic characterization uncovers novel biology.</title>
        <authorList>
            <person name="Wiegand S."/>
            <person name="Jogler M."/>
            <person name="Boedeker C."/>
            <person name="Pinto D."/>
            <person name="Vollmers J."/>
            <person name="Rivas-Marin E."/>
            <person name="Kohn T."/>
            <person name="Peeters S.H."/>
            <person name="Heuer A."/>
            <person name="Rast P."/>
            <person name="Oberbeckmann S."/>
            <person name="Bunk B."/>
            <person name="Jeske O."/>
            <person name="Meyerdierks A."/>
            <person name="Storesund J.E."/>
            <person name="Kallscheuer N."/>
            <person name="Luecker S."/>
            <person name="Lage O.M."/>
            <person name="Pohl T."/>
            <person name="Merkel B.J."/>
            <person name="Hornburger P."/>
            <person name="Mueller R.-W."/>
            <person name="Bruemmer F."/>
            <person name="Labrenz M."/>
            <person name="Spormann A.M."/>
            <person name="Op den Camp H."/>
            <person name="Overmann J."/>
            <person name="Amann R."/>
            <person name="Jetten M.S.M."/>
            <person name="Mascher T."/>
            <person name="Medema M.H."/>
            <person name="Devos D.P."/>
            <person name="Kaster A.-K."/>
            <person name="Ovreas L."/>
            <person name="Rohde M."/>
            <person name="Galperin M.Y."/>
            <person name="Jogler C."/>
        </authorList>
    </citation>
    <scope>NUCLEOTIDE SEQUENCE [LARGE SCALE GENOMIC DNA]</scope>
    <source>
        <strain evidence="1 2">Pla85_3_4</strain>
    </source>
</reference>
<name>A0A518E145_9BACT</name>
<dbReference type="Proteomes" id="UP000317648">
    <property type="component" value="Chromosome"/>
</dbReference>
<dbReference type="KEGG" id="lcre:Pla8534_56490"/>
<dbReference type="AlphaFoldDB" id="A0A518E145"/>
<evidence type="ECO:0000313" key="2">
    <source>
        <dbReference type="Proteomes" id="UP000317648"/>
    </source>
</evidence>
<keyword evidence="2" id="KW-1185">Reference proteome</keyword>
<dbReference type="InterPro" id="IPR028961">
    <property type="entry name" value="Imm21"/>
</dbReference>
<dbReference type="OrthoDB" id="93667at203682"/>
<gene>
    <name evidence="1" type="ORF">Pla8534_56490</name>
</gene>
<accession>A0A518E145</accession>
<sequence>MAQRPTTTGPARWLGVIPVGKGEALVLTGDDTAAAYYRTRQGQHFLLRWLCAPSETELLDHFHDVWKELPIEEETVFRHPGGKVLLMDSVDVGSDAPGRWLVQPSEFVLPRGRYRVLTSHTESEEIDLIVHQLRAMRGEPDTAADRPHD</sequence>
<proteinExistence type="predicted"/>
<organism evidence="1 2">
    <name type="scientific">Lignipirellula cremea</name>
    <dbReference type="NCBI Taxonomy" id="2528010"/>
    <lineage>
        <taxon>Bacteria</taxon>
        <taxon>Pseudomonadati</taxon>
        <taxon>Planctomycetota</taxon>
        <taxon>Planctomycetia</taxon>
        <taxon>Pirellulales</taxon>
        <taxon>Pirellulaceae</taxon>
        <taxon>Lignipirellula</taxon>
    </lineage>
</organism>
<dbReference type="Pfam" id="PF15589">
    <property type="entry name" value="Imm21"/>
    <property type="match status" value="1"/>
</dbReference>
<evidence type="ECO:0000313" key="1">
    <source>
        <dbReference type="EMBL" id="QDU97793.1"/>
    </source>
</evidence>
<dbReference type="RefSeq" id="WP_145056547.1">
    <property type="nucleotide sequence ID" value="NZ_CP036433.1"/>
</dbReference>